<dbReference type="Gene3D" id="3.40.980.10">
    <property type="entry name" value="MoaB/Mog-like domain"/>
    <property type="match status" value="1"/>
</dbReference>
<dbReference type="InterPro" id="IPR050101">
    <property type="entry name" value="CinA"/>
</dbReference>
<evidence type="ECO:0000313" key="3">
    <source>
        <dbReference type="Proteomes" id="UP000229498"/>
    </source>
</evidence>
<dbReference type="InterPro" id="IPR056596">
    <property type="entry name" value="FLAD1_M"/>
</dbReference>
<dbReference type="SMART" id="SM00852">
    <property type="entry name" value="MoCF_biosynth"/>
    <property type="match status" value="1"/>
</dbReference>
<evidence type="ECO:0000313" key="2">
    <source>
        <dbReference type="EMBL" id="PJK31478.1"/>
    </source>
</evidence>
<name>A0A2M9G6X6_9PROT</name>
<dbReference type="Pfam" id="PF00994">
    <property type="entry name" value="MoCF_biosynth"/>
    <property type="match status" value="1"/>
</dbReference>
<dbReference type="Proteomes" id="UP000229498">
    <property type="component" value="Unassembled WGS sequence"/>
</dbReference>
<reference evidence="2 3" key="1">
    <citation type="submission" date="2017-11" db="EMBL/GenBank/DDBJ databases">
        <title>Draft genome sequence of Rhizobiales bacterium SY3-13.</title>
        <authorList>
            <person name="Sun C."/>
        </authorList>
    </citation>
    <scope>NUCLEOTIDE SEQUENCE [LARGE SCALE GENOMIC DNA]</scope>
    <source>
        <strain evidence="2 3">SY3-13</strain>
    </source>
</reference>
<dbReference type="InterPro" id="IPR001453">
    <property type="entry name" value="MoaB/Mog_dom"/>
</dbReference>
<dbReference type="CDD" id="cd00885">
    <property type="entry name" value="cinA"/>
    <property type="match status" value="1"/>
</dbReference>
<dbReference type="EMBL" id="PHIG01000005">
    <property type="protein sequence ID" value="PJK31478.1"/>
    <property type="molecule type" value="Genomic_DNA"/>
</dbReference>
<organism evidence="2 3">
    <name type="scientific">Minwuia thermotolerans</name>
    <dbReference type="NCBI Taxonomy" id="2056226"/>
    <lineage>
        <taxon>Bacteria</taxon>
        <taxon>Pseudomonadati</taxon>
        <taxon>Pseudomonadota</taxon>
        <taxon>Alphaproteobacteria</taxon>
        <taxon>Minwuiales</taxon>
        <taxon>Minwuiaceae</taxon>
        <taxon>Minwuia</taxon>
    </lineage>
</organism>
<dbReference type="OrthoDB" id="9801454at2"/>
<dbReference type="InterPro" id="IPR036425">
    <property type="entry name" value="MoaB/Mog-like_dom_sf"/>
</dbReference>
<dbReference type="SUPFAM" id="SSF53218">
    <property type="entry name" value="Molybdenum cofactor biosynthesis proteins"/>
    <property type="match status" value="1"/>
</dbReference>
<protein>
    <submittedName>
        <fullName evidence="2">Competence/damage-inducible protein A</fullName>
    </submittedName>
</protein>
<proteinExistence type="predicted"/>
<feature type="domain" description="MoaB/Mog" evidence="1">
    <location>
        <begin position="11"/>
        <end position="172"/>
    </location>
</feature>
<gene>
    <name evidence="2" type="ORF">CVT23_02055</name>
</gene>
<dbReference type="RefSeq" id="WP_109793904.1">
    <property type="nucleotide sequence ID" value="NZ_PHIG01000005.1"/>
</dbReference>
<dbReference type="PANTHER" id="PTHR13939">
    <property type="entry name" value="NICOTINAMIDE-NUCLEOTIDE AMIDOHYDROLASE PNCC"/>
    <property type="match status" value="1"/>
</dbReference>
<keyword evidence="3" id="KW-1185">Reference proteome</keyword>
<dbReference type="AlphaFoldDB" id="A0A2M9G6X6"/>
<dbReference type="Pfam" id="PF24102">
    <property type="entry name" value="FLAD1_M"/>
    <property type="match status" value="1"/>
</dbReference>
<accession>A0A2M9G6X6</accession>
<sequence>MAAEPKIVTAALIIIGNEILSGRTKDKNMGFIAERLTELGVRMMEARVVADIEAEIVDAVNSLRARYDYVFTTGGIGPTHDDITADAIAKAFGVGISEHPDAVALLSARYRNPADFTAARRRMTRVPHGGVLVENPVSTAPGFRVENVYVFAGIPVVMQAMFESIAHELVGGDPLLSRAVSAYLPEGVIAAPLAEIEKAHPGIEAGSYPFQRDGRFGSSLVLRSTDAALLDRATDALKSMIVELGGEPMEV</sequence>
<comment type="caution">
    <text evidence="2">The sequence shown here is derived from an EMBL/GenBank/DDBJ whole genome shotgun (WGS) entry which is preliminary data.</text>
</comment>
<dbReference type="PANTHER" id="PTHR13939:SF0">
    <property type="entry name" value="NMN AMIDOHYDROLASE-LIKE PROTEIN YFAY"/>
    <property type="match status" value="1"/>
</dbReference>
<evidence type="ECO:0000259" key="1">
    <source>
        <dbReference type="SMART" id="SM00852"/>
    </source>
</evidence>